<proteinExistence type="predicted"/>
<dbReference type="OrthoDB" id="9761577at2"/>
<dbReference type="NCBIfam" id="TIGR02401">
    <property type="entry name" value="trehalose_TreY"/>
    <property type="match status" value="1"/>
</dbReference>
<dbReference type="PANTHER" id="PTHR10357">
    <property type="entry name" value="ALPHA-AMYLASE FAMILY MEMBER"/>
    <property type="match status" value="1"/>
</dbReference>
<dbReference type="Gene3D" id="3.20.20.80">
    <property type="entry name" value="Glycosidases"/>
    <property type="match status" value="1"/>
</dbReference>
<protein>
    <submittedName>
        <fullName evidence="2">Maltooligosyl trehalose synthase</fullName>
    </submittedName>
</protein>
<dbReference type="PANTHER" id="PTHR10357:SF216">
    <property type="entry name" value="MALTOOLIGOSYL TREHALOSE SYNTHASE-RELATED"/>
    <property type="match status" value="1"/>
</dbReference>
<dbReference type="GO" id="GO:0005992">
    <property type="term" value="P:trehalose biosynthetic process"/>
    <property type="evidence" value="ECO:0007669"/>
    <property type="project" value="TreeGrafter"/>
</dbReference>
<evidence type="ECO:0000259" key="1">
    <source>
        <dbReference type="SMART" id="SM00642"/>
    </source>
</evidence>
<organism evidence="2 3">
    <name type="scientific">Arthrobacter oryzae</name>
    <dbReference type="NCBI Taxonomy" id="409290"/>
    <lineage>
        <taxon>Bacteria</taxon>
        <taxon>Bacillati</taxon>
        <taxon>Actinomycetota</taxon>
        <taxon>Actinomycetes</taxon>
        <taxon>Micrococcales</taxon>
        <taxon>Micrococcaceae</taxon>
        <taxon>Arthrobacter</taxon>
    </lineage>
</organism>
<feature type="domain" description="Glycosyl hydrolase family 13 catalytic" evidence="1">
    <location>
        <begin position="4"/>
        <end position="658"/>
    </location>
</feature>
<sequence>MRTPVSTYRLQIRPGFTLQDAAQTVPYLKSLGVDWIYLSPILTAEKGSDHAYDVTDPSAIDPDRGGAEGLVAASRAARDAGMGVLVDIVPNHVGVATPVQNPWWWSLLKEGQQSRYAAAFDVDWDFGGGRVRIPVLGEDSDVDALEIKDGELQYYDHRFPLAEGTYTPGDPTADDPREVHDRQHYELIGWRRADNDLNYRRFFAVNSLAGIRVELPEVFDEAHAEVVRWFRDGLVDGLRIDHPDGLADPEGYLRRLREVTGGSYLLIEKILEPGEQLPAGFDCEGTTGYDALADVDRLFVDPAGQETLDALDTELRGGRPADYEDMIRGTKRRITDGILHSEMLRLARLVPATTGLSGERAADALSEIIAAFPVYRSYLPEGAEVLKEACELAVRRRPELAEAVGLLLPLLLDAGPEDGAELGRRFQQTSGMVMAKGVEDTAFFRYTRLGTLTEVGADPTEFAVAPGDFHGRMARRQAEIPLSMTTLSTHDTKRSEDTRARISVLAELAPEWKAALGRLQELAPLPDGPLANLLWQAIAGAWPADRERLQSYAQKAAREAGNSTDWLDPDTAFEEQLAAAVDAAFDNPAVRAELEALVERLAPYGAVNSLGAKLVQLTMPGVPDVYQGTEFWDRSLTDPDNRRPFDYGARRAALAALDAGERPASYMEDAAKLLVTSRALRLRRDRPELFTGYTPVTATGAAAAHLVAFDRGTASDPGALTLATRLPRGLELSGGWRDTAIQLNSAMTDELTGRVYGPGRVAAAEILRDYPVALLVPTNAGSDMAHRAVSDGR</sequence>
<dbReference type="CDD" id="cd11336">
    <property type="entry name" value="AmyAc_MTSase"/>
    <property type="match status" value="1"/>
</dbReference>
<dbReference type="AlphaFoldDB" id="A0A495EUC8"/>
<dbReference type="GO" id="GO:0030980">
    <property type="term" value="P:alpha-glucan catabolic process"/>
    <property type="evidence" value="ECO:0007669"/>
    <property type="project" value="TreeGrafter"/>
</dbReference>
<dbReference type="RefSeq" id="WP_120951078.1">
    <property type="nucleotide sequence ID" value="NZ_RBIR01000002.1"/>
</dbReference>
<dbReference type="Proteomes" id="UP000276055">
    <property type="component" value="Unassembled WGS sequence"/>
</dbReference>
<accession>A0A495EUC8</accession>
<dbReference type="Gene3D" id="1.10.10.470">
    <property type="entry name" value="Maltooligosyl trehalose synthase, domain 4"/>
    <property type="match status" value="1"/>
</dbReference>
<dbReference type="InterPro" id="IPR017853">
    <property type="entry name" value="GH"/>
</dbReference>
<evidence type="ECO:0000313" key="2">
    <source>
        <dbReference type="EMBL" id="RKR20540.1"/>
    </source>
</evidence>
<dbReference type="InterPro" id="IPR012767">
    <property type="entry name" value="Trehalose_TreY"/>
</dbReference>
<dbReference type="Pfam" id="PF00128">
    <property type="entry name" value="Alpha-amylase"/>
    <property type="match status" value="1"/>
</dbReference>
<comment type="caution">
    <text evidence="2">The sequence shown here is derived from an EMBL/GenBank/DDBJ whole genome shotgun (WGS) entry which is preliminary data.</text>
</comment>
<evidence type="ECO:0000313" key="3">
    <source>
        <dbReference type="Proteomes" id="UP000276055"/>
    </source>
</evidence>
<dbReference type="EMBL" id="RBIR01000002">
    <property type="protein sequence ID" value="RKR20540.1"/>
    <property type="molecule type" value="Genomic_DNA"/>
</dbReference>
<dbReference type="SUPFAM" id="SSF51445">
    <property type="entry name" value="(Trans)glycosidases"/>
    <property type="match status" value="1"/>
</dbReference>
<gene>
    <name evidence="2" type="ORF">C8D78_1178</name>
</gene>
<dbReference type="SMART" id="SM00642">
    <property type="entry name" value="Aamy"/>
    <property type="match status" value="1"/>
</dbReference>
<dbReference type="InterPro" id="IPR006047">
    <property type="entry name" value="GH13_cat_dom"/>
</dbReference>
<dbReference type="InterPro" id="IPR013797">
    <property type="entry name" value="Maltooligo_trehalose_synth_4"/>
</dbReference>
<dbReference type="Gene3D" id="1.10.150.200">
    <property type="entry name" value="Maltooligosyl trehalose synthase, domain 3"/>
    <property type="match status" value="1"/>
</dbReference>
<dbReference type="Gene3D" id="3.30.1590.10">
    <property type="entry name" value="Maltooligosyl trehalose synthase, domain 2"/>
    <property type="match status" value="1"/>
</dbReference>
<reference evidence="2 3" key="1">
    <citation type="submission" date="2018-10" db="EMBL/GenBank/DDBJ databases">
        <title>Genomic Encyclopedia of Type Strains, Phase IV (KMG-IV): sequencing the most valuable type-strain genomes for metagenomic binning, comparative biology and taxonomic classification.</title>
        <authorList>
            <person name="Goeker M."/>
        </authorList>
    </citation>
    <scope>NUCLEOTIDE SEQUENCE [LARGE SCALE GENOMIC DNA]</scope>
    <source>
        <strain evidence="2 3">DSM 25586</strain>
    </source>
</reference>
<dbReference type="GO" id="GO:0047470">
    <property type="term" value="F:(1,4)-alpha-D-glucan 1-alpha-D-glucosylmutase activity"/>
    <property type="evidence" value="ECO:0007669"/>
    <property type="project" value="TreeGrafter"/>
</dbReference>
<name>A0A495EUC8_9MICC</name>